<evidence type="ECO:0000313" key="2">
    <source>
        <dbReference type="EMBL" id="KAF2399080.1"/>
    </source>
</evidence>
<evidence type="ECO:0000256" key="1">
    <source>
        <dbReference type="SAM" id="Phobius"/>
    </source>
</evidence>
<keyword evidence="1" id="KW-1133">Transmembrane helix</keyword>
<protein>
    <submittedName>
        <fullName evidence="2">Uncharacterized protein</fullName>
    </submittedName>
</protein>
<dbReference type="EMBL" id="ML996698">
    <property type="protein sequence ID" value="KAF2399080.1"/>
    <property type="molecule type" value="Genomic_DNA"/>
</dbReference>
<name>A0A6G1HST1_9PEZI</name>
<gene>
    <name evidence="2" type="ORF">EJ06DRAFT_69503</name>
</gene>
<dbReference type="Proteomes" id="UP000799640">
    <property type="component" value="Unassembled WGS sequence"/>
</dbReference>
<evidence type="ECO:0000313" key="3">
    <source>
        <dbReference type="Proteomes" id="UP000799640"/>
    </source>
</evidence>
<keyword evidence="3" id="KW-1185">Reference proteome</keyword>
<keyword evidence="1" id="KW-0812">Transmembrane</keyword>
<sequence>MASGAADGLGHSLPEDFRGARMIHGRDGQGRRCFVHAATQHARSMRDGGWSWLFCCRFMLTVLVVAHFPSSLRCGVFLSMCSKRKKVRC</sequence>
<dbReference type="AlphaFoldDB" id="A0A6G1HST1"/>
<feature type="transmembrane region" description="Helical" evidence="1">
    <location>
        <begin position="50"/>
        <end position="78"/>
    </location>
</feature>
<organism evidence="2 3">
    <name type="scientific">Trichodelitschia bisporula</name>
    <dbReference type="NCBI Taxonomy" id="703511"/>
    <lineage>
        <taxon>Eukaryota</taxon>
        <taxon>Fungi</taxon>
        <taxon>Dikarya</taxon>
        <taxon>Ascomycota</taxon>
        <taxon>Pezizomycotina</taxon>
        <taxon>Dothideomycetes</taxon>
        <taxon>Dothideomycetes incertae sedis</taxon>
        <taxon>Phaeotrichales</taxon>
        <taxon>Phaeotrichaceae</taxon>
        <taxon>Trichodelitschia</taxon>
    </lineage>
</organism>
<proteinExistence type="predicted"/>
<accession>A0A6G1HST1</accession>
<keyword evidence="1" id="KW-0472">Membrane</keyword>
<reference evidence="2" key="1">
    <citation type="journal article" date="2020" name="Stud. Mycol.">
        <title>101 Dothideomycetes genomes: a test case for predicting lifestyles and emergence of pathogens.</title>
        <authorList>
            <person name="Haridas S."/>
            <person name="Albert R."/>
            <person name="Binder M."/>
            <person name="Bloem J."/>
            <person name="Labutti K."/>
            <person name="Salamov A."/>
            <person name="Andreopoulos B."/>
            <person name="Baker S."/>
            <person name="Barry K."/>
            <person name="Bills G."/>
            <person name="Bluhm B."/>
            <person name="Cannon C."/>
            <person name="Castanera R."/>
            <person name="Culley D."/>
            <person name="Daum C."/>
            <person name="Ezra D."/>
            <person name="Gonzalez J."/>
            <person name="Henrissat B."/>
            <person name="Kuo A."/>
            <person name="Liang C."/>
            <person name="Lipzen A."/>
            <person name="Lutzoni F."/>
            <person name="Magnuson J."/>
            <person name="Mondo S."/>
            <person name="Nolan M."/>
            <person name="Ohm R."/>
            <person name="Pangilinan J."/>
            <person name="Park H.-J."/>
            <person name="Ramirez L."/>
            <person name="Alfaro M."/>
            <person name="Sun H."/>
            <person name="Tritt A."/>
            <person name="Yoshinaga Y."/>
            <person name="Zwiers L.-H."/>
            <person name="Turgeon B."/>
            <person name="Goodwin S."/>
            <person name="Spatafora J."/>
            <person name="Crous P."/>
            <person name="Grigoriev I."/>
        </authorList>
    </citation>
    <scope>NUCLEOTIDE SEQUENCE</scope>
    <source>
        <strain evidence="2">CBS 262.69</strain>
    </source>
</reference>